<evidence type="ECO:0000256" key="1">
    <source>
        <dbReference type="SAM" id="MobiDB-lite"/>
    </source>
</evidence>
<dbReference type="AlphaFoldDB" id="A0AAN8NWD9"/>
<accession>A0AAN8NWD9</accession>
<feature type="compositionally biased region" description="Basic and acidic residues" evidence="1">
    <location>
        <begin position="18"/>
        <end position="30"/>
    </location>
</feature>
<gene>
    <name evidence="2" type="ORF">RUM43_005639</name>
</gene>
<evidence type="ECO:0000313" key="2">
    <source>
        <dbReference type="EMBL" id="KAK6625342.1"/>
    </source>
</evidence>
<comment type="caution">
    <text evidence="2">The sequence shown here is derived from an EMBL/GenBank/DDBJ whole genome shotgun (WGS) entry which is preliminary data.</text>
</comment>
<name>A0AAN8NWD9_POLSC</name>
<protein>
    <submittedName>
        <fullName evidence="2">Uncharacterized protein</fullName>
    </submittedName>
</protein>
<reference evidence="2 3" key="1">
    <citation type="submission" date="2023-10" db="EMBL/GenBank/DDBJ databases">
        <title>Genomes of two closely related lineages of the louse Polyplax serrata with different host specificities.</title>
        <authorList>
            <person name="Martinu J."/>
            <person name="Tarabai H."/>
            <person name="Stefka J."/>
            <person name="Hypsa V."/>
        </authorList>
    </citation>
    <scope>NUCLEOTIDE SEQUENCE [LARGE SCALE GENOMIC DNA]</scope>
    <source>
        <strain evidence="2">HR10_N</strain>
    </source>
</reference>
<dbReference type="EMBL" id="JAWJWE010000037">
    <property type="protein sequence ID" value="KAK6625342.1"/>
    <property type="molecule type" value="Genomic_DNA"/>
</dbReference>
<dbReference type="Proteomes" id="UP001372834">
    <property type="component" value="Unassembled WGS sequence"/>
</dbReference>
<sequence length="66" mass="7355">MKQFVYDATNPDTTANADVKRRTEREEKLETQVQISNGKKISPSGQVRAGGDPEESGGTFREGRRE</sequence>
<organism evidence="2 3">
    <name type="scientific">Polyplax serrata</name>
    <name type="common">Common mouse louse</name>
    <dbReference type="NCBI Taxonomy" id="468196"/>
    <lineage>
        <taxon>Eukaryota</taxon>
        <taxon>Metazoa</taxon>
        <taxon>Ecdysozoa</taxon>
        <taxon>Arthropoda</taxon>
        <taxon>Hexapoda</taxon>
        <taxon>Insecta</taxon>
        <taxon>Pterygota</taxon>
        <taxon>Neoptera</taxon>
        <taxon>Paraneoptera</taxon>
        <taxon>Psocodea</taxon>
        <taxon>Troctomorpha</taxon>
        <taxon>Phthiraptera</taxon>
        <taxon>Anoplura</taxon>
        <taxon>Polyplacidae</taxon>
        <taxon>Polyplax</taxon>
    </lineage>
</organism>
<feature type="region of interest" description="Disordered" evidence="1">
    <location>
        <begin position="1"/>
        <end position="66"/>
    </location>
</feature>
<feature type="compositionally biased region" description="Polar residues" evidence="1">
    <location>
        <begin position="32"/>
        <end position="45"/>
    </location>
</feature>
<proteinExistence type="predicted"/>
<evidence type="ECO:0000313" key="3">
    <source>
        <dbReference type="Proteomes" id="UP001372834"/>
    </source>
</evidence>